<dbReference type="GeneID" id="53688519"/>
<dbReference type="Pfam" id="PF17231">
    <property type="entry name" value="DUF5305"/>
    <property type="match status" value="1"/>
</dbReference>
<sequence length="322" mass="35971">MFQEYSRVVYEEKNITAYTQRANYTYSAPVTEPNPLYPEGTQLGMGKPAYFFSVSPTADISFVYSLEAAESADISVEANTVILASCKGGYGEEQKIFWQKGFPLGDSKTAQLKSGEVLTSNFTLDVPQIQSKAKEIQDQLNYSSDPTIEIVTSINYEGKINGKEITGTESFAIPVNISSTYYQMPEEFGFVKNTYNNIWVQKPPSLSTVKLPLLLFLLSVVLLGAMIPVRKMSRVDPEYIERLEKEEKNSSFKEFISEGKLPENRKSLLQVEISSLQDLIDAAADMNERVIHDAGTGTYFTIHSGALYIFFDAPLGENQINN</sequence>
<dbReference type="EMBL" id="JAAYQL010000072">
    <property type="protein sequence ID" value="NLK33489.1"/>
    <property type="molecule type" value="Genomic_DNA"/>
</dbReference>
<name>A0A660HT59_9EURY</name>
<dbReference type="Proteomes" id="UP000053087">
    <property type="component" value="Chromosome"/>
</dbReference>
<dbReference type="Proteomes" id="UP000585579">
    <property type="component" value="Unassembled WGS sequence"/>
</dbReference>
<reference evidence="1" key="2">
    <citation type="submission" date="2018-10" db="EMBL/GenBank/DDBJ databases">
        <authorList>
            <person name="Fischer M.A."/>
            <person name="Kern T."/>
            <person name="Deppenmeier U."/>
            <person name="Schmitz R.A."/>
            <person name="Rother M."/>
        </authorList>
    </citation>
    <scope>NUCLEOTIDE SEQUENCE</scope>
    <source>
        <strain evidence="1">E03.2</strain>
    </source>
</reference>
<reference evidence="1 3" key="1">
    <citation type="journal article" date="2016" name="Int. J. Syst. Evol. Microbiol.">
        <title>Methanosarcina flavescens sp. nov., a methanogenic archaeon isolated from a full-scale anaerobic digester.</title>
        <authorList>
            <person name="Kern T."/>
            <person name="Fischer M.A."/>
            <person name="Deppenmeier U."/>
            <person name="Schmitz R.A."/>
            <person name="Rother M."/>
        </authorList>
    </citation>
    <scope>NUCLEOTIDE SEQUENCE [LARGE SCALE GENOMIC DNA]</scope>
    <source>
        <strain evidence="1 3">E03.2</strain>
    </source>
</reference>
<gene>
    <name evidence="1" type="ORF">AOB57_010350</name>
    <name evidence="2" type="ORF">GX302_11890</name>
</gene>
<dbReference type="OrthoDB" id="270764at2157"/>
<protein>
    <submittedName>
        <fullName evidence="2">DUF5305 domain-containing protein</fullName>
    </submittedName>
</protein>
<keyword evidence="3" id="KW-1185">Reference proteome</keyword>
<dbReference type="InterPro" id="IPR035185">
    <property type="entry name" value="DUF5305"/>
</dbReference>
<evidence type="ECO:0000313" key="1">
    <source>
        <dbReference type="EMBL" id="AYK15531.1"/>
    </source>
</evidence>
<evidence type="ECO:0000313" key="2">
    <source>
        <dbReference type="EMBL" id="NLK33489.1"/>
    </source>
</evidence>
<evidence type="ECO:0000313" key="3">
    <source>
        <dbReference type="Proteomes" id="UP000053087"/>
    </source>
</evidence>
<dbReference type="KEGG" id="mfz:AOB57_010350"/>
<dbReference type="AlphaFoldDB" id="A0A660HT59"/>
<accession>A0A660HT59</accession>
<dbReference type="EMBL" id="CP032683">
    <property type="protein sequence ID" value="AYK15531.1"/>
    <property type="molecule type" value="Genomic_DNA"/>
</dbReference>
<proteinExistence type="predicted"/>
<dbReference type="RefSeq" id="WP_054299472.1">
    <property type="nucleotide sequence ID" value="NZ_CP032683.1"/>
</dbReference>
<evidence type="ECO:0000313" key="4">
    <source>
        <dbReference type="Proteomes" id="UP000585579"/>
    </source>
</evidence>
<organism evidence="1 3">
    <name type="scientific">Methanosarcina flavescens</name>
    <dbReference type="NCBI Taxonomy" id="1715806"/>
    <lineage>
        <taxon>Archaea</taxon>
        <taxon>Methanobacteriati</taxon>
        <taxon>Methanobacteriota</taxon>
        <taxon>Stenosarchaea group</taxon>
        <taxon>Methanomicrobia</taxon>
        <taxon>Methanosarcinales</taxon>
        <taxon>Methanosarcinaceae</taxon>
        <taxon>Methanosarcina</taxon>
    </lineage>
</organism>
<reference evidence="2 4" key="3">
    <citation type="journal article" date="2020" name="Biotechnol. Biofuels">
        <title>New insights from the biogas microbiome by comprehensive genome-resolved metagenomics of nearly 1600 species originating from multiple anaerobic digesters.</title>
        <authorList>
            <person name="Campanaro S."/>
            <person name="Treu L."/>
            <person name="Rodriguez-R L.M."/>
            <person name="Kovalovszki A."/>
            <person name="Ziels R.M."/>
            <person name="Maus I."/>
            <person name="Zhu X."/>
            <person name="Kougias P.G."/>
            <person name="Basile A."/>
            <person name="Luo G."/>
            <person name="Schluter A."/>
            <person name="Konstantinidis K.T."/>
            <person name="Angelidaki I."/>
        </authorList>
    </citation>
    <scope>NUCLEOTIDE SEQUENCE [LARGE SCALE GENOMIC DNA]</scope>
    <source>
        <strain evidence="2">AS22ysBPME_46</strain>
    </source>
</reference>